<evidence type="ECO:0000313" key="1">
    <source>
        <dbReference type="EMBL" id="RWX53102.1"/>
    </source>
</evidence>
<protein>
    <submittedName>
        <fullName evidence="1">Uncharacterized protein</fullName>
    </submittedName>
</protein>
<proteinExistence type="predicted"/>
<dbReference type="EMBL" id="RJLM01000018">
    <property type="protein sequence ID" value="RWX53102.1"/>
    <property type="molecule type" value="Genomic_DNA"/>
</dbReference>
<keyword evidence="2" id="KW-1185">Reference proteome</keyword>
<name>A0A444JJ56_9GAMM</name>
<accession>A0A444JJ56</accession>
<comment type="caution">
    <text evidence="1">The sequence shown here is derived from an EMBL/GenBank/DDBJ whole genome shotgun (WGS) entry which is preliminary data.</text>
</comment>
<organism evidence="1 2">
    <name type="scientific">Photobacterium chitinilyticum</name>
    <dbReference type="NCBI Taxonomy" id="2485123"/>
    <lineage>
        <taxon>Bacteria</taxon>
        <taxon>Pseudomonadati</taxon>
        <taxon>Pseudomonadota</taxon>
        <taxon>Gammaproteobacteria</taxon>
        <taxon>Vibrionales</taxon>
        <taxon>Vibrionaceae</taxon>
        <taxon>Photobacterium</taxon>
    </lineage>
</organism>
<dbReference type="AlphaFoldDB" id="A0A444JJ56"/>
<evidence type="ECO:0000313" key="2">
    <source>
        <dbReference type="Proteomes" id="UP000287563"/>
    </source>
</evidence>
<sequence>MLTIAESNERSFLIEMKKRVKSGKPFNDELINLCDTATGEAEAKYKIIHGFSRPFEKSSRKVTN</sequence>
<reference evidence="1 2" key="1">
    <citation type="submission" date="2018-11" db="EMBL/GenBank/DDBJ databases">
        <title>Photobacterium sp. BEI247 sp. nov., a marine bacterium isolated from Yongle Blue Hole in the South China Sea.</title>
        <authorList>
            <person name="Wang X."/>
        </authorList>
    </citation>
    <scope>NUCLEOTIDE SEQUENCE [LARGE SCALE GENOMIC DNA]</scope>
    <source>
        <strain evidence="2">BEI247</strain>
    </source>
</reference>
<gene>
    <name evidence="1" type="ORF">EDI28_23405</name>
</gene>
<dbReference type="Proteomes" id="UP000287563">
    <property type="component" value="Unassembled WGS sequence"/>
</dbReference>